<dbReference type="OrthoDB" id="36243at2157"/>
<dbReference type="PANTHER" id="PTHR22990">
    <property type="entry name" value="F-BOX ONLY PROTEIN"/>
    <property type="match status" value="1"/>
</dbReference>
<comment type="caution">
    <text evidence="5">The sequence shown here is derived from an EMBL/GenBank/DDBJ whole genome shotgun (WGS) entry which is preliminary data.</text>
</comment>
<dbReference type="InterPro" id="IPR051550">
    <property type="entry name" value="SCF-Subunits/Alg-Epimerases"/>
</dbReference>
<name>A0A483CWZ8_9EURY</name>
<evidence type="ECO:0000313" key="5">
    <source>
        <dbReference type="EMBL" id="TAJ45810.1"/>
    </source>
</evidence>
<dbReference type="Pfam" id="PF18911">
    <property type="entry name" value="PKD_4"/>
    <property type="match status" value="1"/>
</dbReference>
<comment type="pathway">
    <text evidence="1">Protein modification; protein ubiquitination.</text>
</comment>
<evidence type="ECO:0000313" key="6">
    <source>
        <dbReference type="Proteomes" id="UP000292580"/>
    </source>
</evidence>
<dbReference type="InterPro" id="IPR000601">
    <property type="entry name" value="PKD_dom"/>
</dbReference>
<dbReference type="SUPFAM" id="SSF49299">
    <property type="entry name" value="PKD domain"/>
    <property type="match status" value="1"/>
</dbReference>
<feature type="domain" description="PKD" evidence="4">
    <location>
        <begin position="1129"/>
        <end position="1212"/>
    </location>
</feature>
<dbReference type="InterPro" id="IPR013783">
    <property type="entry name" value="Ig-like_fold"/>
</dbReference>
<reference evidence="5 6" key="1">
    <citation type="submission" date="2017-11" db="EMBL/GenBank/DDBJ databases">
        <title>Isolation and Characterization of Methanofollis Species from Methane Seep Offshore SW Taiwan.</title>
        <authorList>
            <person name="Teng N.-H."/>
            <person name="Lai M.-C."/>
            <person name="Chen S.-C."/>
        </authorList>
    </citation>
    <scope>NUCLEOTIDE SEQUENCE [LARGE SCALE GENOMIC DNA]</scope>
    <source>
        <strain evidence="5 6">FWC-SCC2</strain>
    </source>
</reference>
<dbReference type="PROSITE" id="PS51257">
    <property type="entry name" value="PROKAR_LIPOPROTEIN"/>
    <property type="match status" value="1"/>
</dbReference>
<dbReference type="Pfam" id="PF05048">
    <property type="entry name" value="NosD"/>
    <property type="match status" value="1"/>
</dbReference>
<dbReference type="InterPro" id="IPR035986">
    <property type="entry name" value="PKD_dom_sf"/>
</dbReference>
<dbReference type="InterPro" id="IPR022409">
    <property type="entry name" value="PKD/Chitinase_dom"/>
</dbReference>
<dbReference type="RefSeq" id="WP_130646173.1">
    <property type="nucleotide sequence ID" value="NZ_PGCL01000001.1"/>
</dbReference>
<dbReference type="NCBIfam" id="TIGR04213">
    <property type="entry name" value="PGF_pre_PGF"/>
    <property type="match status" value="1"/>
</dbReference>
<gene>
    <name evidence="5" type="ORF">CUJ86_03630</name>
</gene>
<dbReference type="InterPro" id="IPR022441">
    <property type="entry name" value="Para_beta_helix_rpt-2"/>
</dbReference>
<keyword evidence="3" id="KW-0833">Ubl conjugation pathway</keyword>
<dbReference type="Gene3D" id="2.60.40.10">
    <property type="entry name" value="Immunoglobulins"/>
    <property type="match status" value="1"/>
</dbReference>
<dbReference type="Gene3D" id="2.160.20.10">
    <property type="entry name" value="Single-stranded right-handed beta-helix, Pectin lyase-like"/>
    <property type="match status" value="4"/>
</dbReference>
<dbReference type="SMART" id="SM00089">
    <property type="entry name" value="PKD"/>
    <property type="match status" value="1"/>
</dbReference>
<dbReference type="CDD" id="cd00146">
    <property type="entry name" value="PKD"/>
    <property type="match status" value="1"/>
</dbReference>
<protein>
    <recommendedName>
        <fullName evidence="4">PKD domain-containing protein</fullName>
    </recommendedName>
</protein>
<evidence type="ECO:0000256" key="1">
    <source>
        <dbReference type="ARBA" id="ARBA00004906"/>
    </source>
</evidence>
<dbReference type="InterPro" id="IPR012334">
    <property type="entry name" value="Pectin_lyas_fold"/>
</dbReference>
<keyword evidence="2" id="KW-0677">Repeat</keyword>
<dbReference type="PROSITE" id="PS50093">
    <property type="entry name" value="PKD"/>
    <property type="match status" value="1"/>
</dbReference>
<dbReference type="SMART" id="SM00710">
    <property type="entry name" value="PbH1"/>
    <property type="match status" value="17"/>
</dbReference>
<dbReference type="NCBIfam" id="TIGR03804">
    <property type="entry name" value="para_beta_helix"/>
    <property type="match status" value="1"/>
</dbReference>
<dbReference type="InterPro" id="IPR039448">
    <property type="entry name" value="Beta_helix"/>
</dbReference>
<dbReference type="Proteomes" id="UP000292580">
    <property type="component" value="Unassembled WGS sequence"/>
</dbReference>
<dbReference type="InterPro" id="IPR006626">
    <property type="entry name" value="PbH1"/>
</dbReference>
<dbReference type="EMBL" id="PGCL01000001">
    <property type="protein sequence ID" value="TAJ45810.1"/>
    <property type="molecule type" value="Genomic_DNA"/>
</dbReference>
<organism evidence="5 6">
    <name type="scientific">Methanofollis fontis</name>
    <dbReference type="NCBI Taxonomy" id="2052832"/>
    <lineage>
        <taxon>Archaea</taxon>
        <taxon>Methanobacteriati</taxon>
        <taxon>Methanobacteriota</taxon>
        <taxon>Stenosarchaea group</taxon>
        <taxon>Methanomicrobia</taxon>
        <taxon>Methanomicrobiales</taxon>
        <taxon>Methanomicrobiaceae</taxon>
        <taxon>Methanofollis</taxon>
    </lineage>
</organism>
<dbReference type="InterPro" id="IPR026453">
    <property type="entry name" value="PGF_pre_PGF"/>
</dbReference>
<sequence>MNIPLRSLLLAACLLFIAACAPVSADVMNGSVIHVPGDYPTVGAAIDAAADGDTILIASGTYTENVNVTKRLGIAGDGMPVIDAGSAGSAVTVSADGVSITGIAATGSGDVCSGDPEPADAGFMVCSDDVRLLNCSAVDNGGHGIYVLGASNFTVESTTSSGNGYHGLRMEESDLLAVSGCEVDGNGNHGLLIRGCSDVTVTECAVTDNGVHGLRLYDCENLSLTGNLISGSGVHGINAEEMDACVFGANTITGNGNHGLIIQSWNGYCTGITVSDNTLTDNGGMGLFLYLVDDADVIGNTATENGKLGLRLWSVTNTTLSGNVMAENTRDFGYRSADPSPGNRIDTTNTAGGRPVYYLEGESGRTIDASTDAAVVCCVGCSDITVEGLAFVDNLNGVNFIHTDDSTVRDCTFTNIGRSIEIFSGTNLAVEDNAVSTSGTSCYALILDQVSASSIASNAFDLVDGRIVVNGSSALSMQQNTILSDGGNAYFMHVDESLLSRNVLNFSDAGVYYENFSNNTVYENDFCIKPPALPAMLPAEAECQDKGQKGCGSGEGCSLRSADDAEIPIPEASLRLLNADDQGESGNVWNSTEPVAYRYDGTLHDSHLGNHWSTYNGSDLDNDGIGDTPVDLGSLGEDDRPLMHSFTEYIGPVTIHVPEEAASIQQAITMAKDGDSIVVAAGTYNESVVINRSVTLTGVGMPVISSDDGVYLSTDGAVFEGFTVTGNATETVGIDIEAADSVVRDTVVTGTLIGIGVGDSGNLTLSNNTMTNNTYNFGYLDTDPSPGNSIDTSNTVDGRPVVYLEGASDVEIGPDAGAVVCVGCTDVLVDGLALSDSYVGCAFFSCTDVAVINTTAETCCYGAVAIGSENVAIVDSLISAGFAGLIAIDSEGVLVDALSIEALEAGLMLSGCDGCVVVDSAVTAELIGMEMADSACLSVFGSTVGGYVGVLGVEIENCSLTGNTVSGYIVGGALLGMDNSSVTKNTFSGYLPLSGSGTDTAVYLNSMLFSEPMEPEMTESVCSQADMPAWSGCEWLDGYYQEQSPFFTGQAAFPRQEAVEDSGLLWNSPEERTYRYNGSVHTNFTGNYWSTYNGTDSNGDGIGDEGFEIVENLTDSYPLMERFEGYAAPLALFEAVPTTGAAPLTVRFTDTSANEPDTWSWAFGDGAVSAEEDPVHTYTQTGTYTVLLNVSNAYGADTITGTVTVTAASGGGGSSSSSSAGSASSLSAGTPAVIPFRSGTTPVSAVEITPAGSIPSVLVTADSVSLPSDVPVPSGEVYDCLQIQVYHATDDEIASGVIDFSVSKAWLDERNLSPEDIAVWRYHDGVWERLKVEVTGESGDAFTFRAETPGFSYFAITALPEKAPVVAENVTPAATLAPAEPVETAETLPPATQKSPLVFAPIAALGALLVLRRR</sequence>
<dbReference type="FunFam" id="2.60.40.10:FF:000270">
    <property type="entry name" value="Cell surface protein"/>
    <property type="match status" value="1"/>
</dbReference>
<evidence type="ECO:0000256" key="3">
    <source>
        <dbReference type="ARBA" id="ARBA00022786"/>
    </source>
</evidence>
<dbReference type="Pfam" id="PF13229">
    <property type="entry name" value="Beta_helix"/>
    <property type="match status" value="1"/>
</dbReference>
<dbReference type="InterPro" id="IPR007742">
    <property type="entry name" value="NosD_dom"/>
</dbReference>
<dbReference type="PANTHER" id="PTHR22990:SF15">
    <property type="entry name" value="F-BOX ONLY PROTEIN 10"/>
    <property type="match status" value="1"/>
</dbReference>
<keyword evidence="6" id="KW-1185">Reference proteome</keyword>
<evidence type="ECO:0000256" key="2">
    <source>
        <dbReference type="ARBA" id="ARBA00022737"/>
    </source>
</evidence>
<evidence type="ECO:0000259" key="4">
    <source>
        <dbReference type="PROSITE" id="PS50093"/>
    </source>
</evidence>
<proteinExistence type="predicted"/>
<accession>A0A483CWZ8</accession>
<dbReference type="SUPFAM" id="SSF51126">
    <property type="entry name" value="Pectin lyase-like"/>
    <property type="match status" value="4"/>
</dbReference>
<dbReference type="InterPro" id="IPR011050">
    <property type="entry name" value="Pectin_lyase_fold/virulence"/>
</dbReference>